<keyword evidence="10" id="KW-0234">DNA repair</keyword>
<keyword evidence="16" id="KW-1185">Reference proteome</keyword>
<dbReference type="GO" id="GO:0005737">
    <property type="term" value="C:cytoplasm"/>
    <property type="evidence" value="ECO:0007669"/>
    <property type="project" value="UniProtKB-SubCell"/>
</dbReference>
<evidence type="ECO:0000256" key="8">
    <source>
        <dbReference type="ARBA" id="ARBA00022881"/>
    </source>
</evidence>
<keyword evidence="4" id="KW-0547">Nucleotide-binding</keyword>
<keyword evidence="2" id="KW-0963">Cytoplasm</keyword>
<dbReference type="GO" id="GO:0006281">
    <property type="term" value="P:DNA repair"/>
    <property type="evidence" value="ECO:0007669"/>
    <property type="project" value="UniProtKB-KW"/>
</dbReference>
<evidence type="ECO:0000256" key="2">
    <source>
        <dbReference type="ARBA" id="ARBA00022490"/>
    </source>
</evidence>
<dbReference type="Gene3D" id="1.10.8.280">
    <property type="entry name" value="ABC transporter ATPase domain-like"/>
    <property type="match status" value="1"/>
</dbReference>
<evidence type="ECO:0000256" key="3">
    <source>
        <dbReference type="ARBA" id="ARBA00022737"/>
    </source>
</evidence>
<evidence type="ECO:0000256" key="10">
    <source>
        <dbReference type="ARBA" id="ARBA00023204"/>
    </source>
</evidence>
<dbReference type="GO" id="GO:0005524">
    <property type="term" value="F:ATP binding"/>
    <property type="evidence" value="ECO:0007669"/>
    <property type="project" value="UniProtKB-KW"/>
</dbReference>
<dbReference type="InterPro" id="IPR003439">
    <property type="entry name" value="ABC_transporter-like_ATP-bd"/>
</dbReference>
<dbReference type="InterPro" id="IPR017871">
    <property type="entry name" value="ABC_transporter-like_CS"/>
</dbReference>
<dbReference type="GO" id="GO:0004518">
    <property type="term" value="F:nuclease activity"/>
    <property type="evidence" value="ECO:0007669"/>
    <property type="project" value="UniProtKB-KW"/>
</dbReference>
<keyword evidence="7" id="KW-0067">ATP-binding</keyword>
<organism evidence="15 16">
    <name type="scientific">Gibbsiella quercinecans</name>
    <dbReference type="NCBI Taxonomy" id="929813"/>
    <lineage>
        <taxon>Bacteria</taxon>
        <taxon>Pseudomonadati</taxon>
        <taxon>Pseudomonadota</taxon>
        <taxon>Gammaproteobacteria</taxon>
        <taxon>Enterobacterales</taxon>
        <taxon>Yersiniaceae</taxon>
        <taxon>Gibbsiella</taxon>
    </lineage>
</organism>
<dbReference type="CDD" id="cd03270">
    <property type="entry name" value="ABC_UvrA_I"/>
    <property type="match status" value="1"/>
</dbReference>
<comment type="subcellular location">
    <subcellularLocation>
        <location evidence="1">Cytoplasm</location>
    </subcellularLocation>
</comment>
<dbReference type="PROSITE" id="PS00211">
    <property type="entry name" value="ABC_TRANSPORTER_1"/>
    <property type="match status" value="1"/>
</dbReference>
<dbReference type="Proteomes" id="UP000217182">
    <property type="component" value="Chromosome"/>
</dbReference>
<name>A0A250AVM9_9GAMM</name>
<sequence length="761" mass="81440">MSTQSNHRHAIEIFGARENNLQNISLRIPKQRITVFTGVSGSGKSSLVFGTLAAESQRQLNEHYSAFVRHRLPHYGQPQADSLKNLPASIVIDQKPLGGNARSTVGTVTDIQPLLRLLFSRAGQPFVGYANAFSFNHPQGMCPECEGLGVVDQLDLSRLFDRRKSLNQGAINFPTFAPGTFRWKRYVCSGLFDNDMPLRDYSEAQWQTLLYADDLAVPAPLPGWPATARYQGVVPRLRRAYLDHEPRRLSQAEREGLAHVITRQICPGCGGARLNPTILSCRIQGKSIADCAAMDVADLLAFIRSINIAAVASVVAAIAERLAQMVEIGLGYLSLARATASLSGGESQRVKMVRHLGSSLADIAYIFDEPSVGLHPRDVRQLNILLCRLRDKGNTVLVVEHDPDVIAIADHVVDIGPQAGSAGGNVVYQGSYAGLCQADTLTGRCLAQRPTLKRPLRQPTGQLPLRDQSLHSLRRVNVSFPTGVLTVVTGVAGSGKSTLVNHLLPHAYPHAVLIDQRALAASRRSSIISYLGALEPLRAQFARSSGRPISLFSNNGQGACPICKGLGLVQTDLAFMDNVETPCDACDGTGFTAAARAVLWQGLNIAQALALSVAAAAQRFAADAAIAVPLQRLAQVGLGYACVGQRLNTLSGGERQRLKLAASLGGVHPLYVFDEPTSGLHMADVARLLAVFDDLTAQGSTVIVVEHNLDVIAHADWLVEMGPGAGKQGGQVIFSGTATEMLASPASVTGPFLKQHISGHG</sequence>
<evidence type="ECO:0000256" key="9">
    <source>
        <dbReference type="ARBA" id="ARBA00023125"/>
    </source>
</evidence>
<dbReference type="Gene3D" id="3.40.50.300">
    <property type="entry name" value="P-loop containing nucleotide triphosphate hydrolases"/>
    <property type="match status" value="2"/>
</dbReference>
<evidence type="ECO:0000313" key="15">
    <source>
        <dbReference type="EMBL" id="ATA17997.1"/>
    </source>
</evidence>
<gene>
    <name evidence="15" type="ORF">AWC35_00765</name>
</gene>
<evidence type="ECO:0000256" key="1">
    <source>
        <dbReference type="ARBA" id="ARBA00004496"/>
    </source>
</evidence>
<evidence type="ECO:0000259" key="14">
    <source>
        <dbReference type="PROSITE" id="PS50893"/>
    </source>
</evidence>
<dbReference type="PANTHER" id="PTHR43152:SF2">
    <property type="entry name" value="DRUG RESISTANCE ABC TRANSPORTER"/>
    <property type="match status" value="1"/>
</dbReference>
<proteinExistence type="inferred from homology"/>
<dbReference type="GO" id="GO:0016887">
    <property type="term" value="F:ATP hydrolysis activity"/>
    <property type="evidence" value="ECO:0007669"/>
    <property type="project" value="InterPro"/>
</dbReference>
<evidence type="ECO:0000256" key="13">
    <source>
        <dbReference type="ARBA" id="ARBA00042156"/>
    </source>
</evidence>
<reference evidence="15 16" key="1">
    <citation type="submission" date="2016-01" db="EMBL/GenBank/DDBJ databases">
        <authorList>
            <person name="Oliw E.H."/>
        </authorList>
    </citation>
    <scope>NUCLEOTIDE SEQUENCE [LARGE SCALE GENOMIC DNA]</scope>
    <source>
        <strain evidence="15 16">FRB97</strain>
    </source>
</reference>
<evidence type="ECO:0000256" key="5">
    <source>
        <dbReference type="ARBA" id="ARBA00022763"/>
    </source>
</evidence>
<evidence type="ECO:0000313" key="16">
    <source>
        <dbReference type="Proteomes" id="UP000217182"/>
    </source>
</evidence>
<keyword evidence="6" id="KW-0228">DNA excision</keyword>
<feature type="domain" description="ABC transporter" evidence="14">
    <location>
        <begin position="456"/>
        <end position="748"/>
    </location>
</feature>
<evidence type="ECO:0000256" key="11">
    <source>
        <dbReference type="ARBA" id="ARBA00038000"/>
    </source>
</evidence>
<keyword evidence="5" id="KW-0227">DNA damage</keyword>
<dbReference type="OrthoDB" id="9809851at2"/>
<protein>
    <recommendedName>
        <fullName evidence="12">UvrABC system protein A</fullName>
    </recommendedName>
    <alternativeName>
        <fullName evidence="13">Excinuclease ABC subunit A</fullName>
    </alternativeName>
</protein>
<dbReference type="SUPFAM" id="SSF52540">
    <property type="entry name" value="P-loop containing nucleoside triphosphate hydrolases"/>
    <property type="match status" value="2"/>
</dbReference>
<dbReference type="InterPro" id="IPR027417">
    <property type="entry name" value="P-loop_NTPase"/>
</dbReference>
<dbReference type="AlphaFoldDB" id="A0A250AVM9"/>
<dbReference type="PANTHER" id="PTHR43152">
    <property type="entry name" value="UVRABC SYSTEM PROTEIN A"/>
    <property type="match status" value="1"/>
</dbReference>
<dbReference type="RefSeq" id="WP_095844593.1">
    <property type="nucleotide sequence ID" value="NZ_CP014136.1"/>
</dbReference>
<dbReference type="PROSITE" id="PS50893">
    <property type="entry name" value="ABC_TRANSPORTER_2"/>
    <property type="match status" value="1"/>
</dbReference>
<keyword evidence="3" id="KW-0677">Repeat</keyword>
<keyword evidence="9" id="KW-0238">DNA-binding</keyword>
<dbReference type="Gene3D" id="1.20.1580.10">
    <property type="entry name" value="ABC transporter ATPase like domain"/>
    <property type="match status" value="2"/>
</dbReference>
<accession>A0A250AVM9</accession>
<dbReference type="EMBL" id="CP014136">
    <property type="protein sequence ID" value="ATA17997.1"/>
    <property type="molecule type" value="Genomic_DNA"/>
</dbReference>
<evidence type="ECO:0000256" key="6">
    <source>
        <dbReference type="ARBA" id="ARBA00022769"/>
    </source>
</evidence>
<evidence type="ECO:0000256" key="4">
    <source>
        <dbReference type="ARBA" id="ARBA00022741"/>
    </source>
</evidence>
<evidence type="ECO:0000256" key="12">
    <source>
        <dbReference type="ARBA" id="ARBA00039316"/>
    </source>
</evidence>
<keyword evidence="8" id="KW-0267">Excision nuclease</keyword>
<dbReference type="KEGG" id="gqu:AWC35_00765"/>
<comment type="similarity">
    <text evidence="11">Belongs to the ABC transporter superfamily. UvrA family.</text>
</comment>
<evidence type="ECO:0000256" key="7">
    <source>
        <dbReference type="ARBA" id="ARBA00022840"/>
    </source>
</evidence>
<dbReference type="Pfam" id="PF00005">
    <property type="entry name" value="ABC_tran"/>
    <property type="match status" value="1"/>
</dbReference>
<dbReference type="GO" id="GO:0003677">
    <property type="term" value="F:DNA binding"/>
    <property type="evidence" value="ECO:0007669"/>
    <property type="project" value="UniProtKB-KW"/>
</dbReference>